<organism evidence="1 2">
    <name type="scientific">Candidatus Liptonbacteria bacterium RIFOXYB1_FULL_36_10</name>
    <dbReference type="NCBI Taxonomy" id="1798654"/>
    <lineage>
        <taxon>Bacteria</taxon>
        <taxon>Candidatus Liptoniibacteriota</taxon>
    </lineage>
</organism>
<sequence length="208" mass="24832">MYMEKIREKQNPEEKEREEKKMFSILDLEELTKKHKEEKDKIWDADYHGRELFEKLIEEEKKFLEELMESKERFKKIFKTEKESIYFILETGESLRFKRSSGEFGEKLKSQPVLERVFFISEEEAERIKKEHLLEWPGGTINIINYRVGAVPFELNVYKYPSKIVFKEEENSLKIIGSEFVNEDGKISQDENLSGGYHIGHPITEIIK</sequence>
<comment type="caution">
    <text evidence="1">The sequence shown here is derived from an EMBL/GenBank/DDBJ whole genome shotgun (WGS) entry which is preliminary data.</text>
</comment>
<proteinExistence type="predicted"/>
<dbReference type="Proteomes" id="UP000178599">
    <property type="component" value="Unassembled WGS sequence"/>
</dbReference>
<evidence type="ECO:0000313" key="1">
    <source>
        <dbReference type="EMBL" id="OGZ02189.1"/>
    </source>
</evidence>
<evidence type="ECO:0000313" key="2">
    <source>
        <dbReference type="Proteomes" id="UP000178599"/>
    </source>
</evidence>
<dbReference type="AlphaFoldDB" id="A0A1G2CLF9"/>
<protein>
    <submittedName>
        <fullName evidence="1">Uncharacterized protein</fullName>
    </submittedName>
</protein>
<accession>A0A1G2CLF9</accession>
<dbReference type="EMBL" id="MHLE01000040">
    <property type="protein sequence ID" value="OGZ02189.1"/>
    <property type="molecule type" value="Genomic_DNA"/>
</dbReference>
<name>A0A1G2CLF9_9BACT</name>
<gene>
    <name evidence="1" type="ORF">A2390_00355</name>
</gene>
<reference evidence="1 2" key="1">
    <citation type="journal article" date="2016" name="Nat. Commun.">
        <title>Thousands of microbial genomes shed light on interconnected biogeochemical processes in an aquifer system.</title>
        <authorList>
            <person name="Anantharaman K."/>
            <person name="Brown C.T."/>
            <person name="Hug L.A."/>
            <person name="Sharon I."/>
            <person name="Castelle C.J."/>
            <person name="Probst A.J."/>
            <person name="Thomas B.C."/>
            <person name="Singh A."/>
            <person name="Wilkins M.J."/>
            <person name="Karaoz U."/>
            <person name="Brodie E.L."/>
            <person name="Williams K.H."/>
            <person name="Hubbard S.S."/>
            <person name="Banfield J.F."/>
        </authorList>
    </citation>
    <scope>NUCLEOTIDE SEQUENCE [LARGE SCALE GENOMIC DNA]</scope>
</reference>